<proteinExistence type="predicted"/>
<evidence type="ECO:0000256" key="1">
    <source>
        <dbReference type="SAM" id="MobiDB-lite"/>
    </source>
</evidence>
<feature type="region of interest" description="Disordered" evidence="1">
    <location>
        <begin position="76"/>
        <end position="114"/>
    </location>
</feature>
<organism evidence="2 3">
    <name type="scientific">Streptomyces graminearus</name>
    <dbReference type="NCBI Taxonomy" id="284030"/>
    <lineage>
        <taxon>Bacteria</taxon>
        <taxon>Bacillati</taxon>
        <taxon>Actinomycetota</taxon>
        <taxon>Actinomycetes</taxon>
        <taxon>Kitasatosporales</taxon>
        <taxon>Streptomycetaceae</taxon>
        <taxon>Streptomyces</taxon>
    </lineage>
</organism>
<sequence length="223" mass="24098">MAPVLAWWVMLTSVLLTLCADGASGGPALSSIGIFQTASHLHKRIFGRPKVTLGHRRRRWSGAPPRVLRAAVVRAPARTGAPPRGAADCTRRDKRPVRGRGRTPEHGNTHARGRRGMAEPEFTAKGVRIGKRMRSLTRAGQVRINDGRVELLNSYGSEIDSAPVQAVRASKPWFAPDDKALADINGQRYLLTLADQDPAPGEPGTPAARRFIEAVRRAAGRGG</sequence>
<reference evidence="3" key="1">
    <citation type="journal article" date="2019" name="Int. J. Syst. Evol. Microbiol.">
        <title>The Global Catalogue of Microorganisms (GCM) 10K type strain sequencing project: providing services to taxonomists for standard genome sequencing and annotation.</title>
        <authorList>
            <consortium name="The Broad Institute Genomics Platform"/>
            <consortium name="The Broad Institute Genome Sequencing Center for Infectious Disease"/>
            <person name="Wu L."/>
            <person name="Ma J."/>
        </authorList>
    </citation>
    <scope>NUCLEOTIDE SEQUENCE [LARGE SCALE GENOMIC DNA]</scope>
    <source>
        <strain evidence="3">JCM 6923</strain>
    </source>
</reference>
<feature type="compositionally biased region" description="Low complexity" evidence="1">
    <location>
        <begin position="76"/>
        <end position="87"/>
    </location>
</feature>
<dbReference type="Proteomes" id="UP001501721">
    <property type="component" value="Unassembled WGS sequence"/>
</dbReference>
<evidence type="ECO:0000313" key="3">
    <source>
        <dbReference type="Proteomes" id="UP001501721"/>
    </source>
</evidence>
<gene>
    <name evidence="2" type="ORF">GCM10010422_25470</name>
</gene>
<evidence type="ECO:0000313" key="2">
    <source>
        <dbReference type="EMBL" id="GAA2479959.1"/>
    </source>
</evidence>
<accession>A0ABP5YGU3</accession>
<protein>
    <submittedName>
        <fullName evidence="2">Uncharacterized protein</fullName>
    </submittedName>
</protein>
<feature type="compositionally biased region" description="Basic residues" evidence="1">
    <location>
        <begin position="92"/>
        <end position="101"/>
    </location>
</feature>
<keyword evidence="3" id="KW-1185">Reference proteome</keyword>
<name>A0ABP5YGU3_9ACTN</name>
<dbReference type="EMBL" id="BAAATL010000010">
    <property type="protein sequence ID" value="GAA2479959.1"/>
    <property type="molecule type" value="Genomic_DNA"/>
</dbReference>
<comment type="caution">
    <text evidence="2">The sequence shown here is derived from an EMBL/GenBank/DDBJ whole genome shotgun (WGS) entry which is preliminary data.</text>
</comment>